<protein>
    <submittedName>
        <fullName evidence="1">Uncharacterized protein</fullName>
    </submittedName>
</protein>
<sequence length="87" mass="10288">MLTSCYMPKQIIPQKMPHQIPQNMLQRLWQTTPSQTNNQFISYGPTQQLAWQQQLNIVMYNQQQMSGQIDNQMNQNTNKSTVRMVLM</sequence>
<dbReference type="EMBL" id="WTPW01000256">
    <property type="protein sequence ID" value="KAF0529895.1"/>
    <property type="molecule type" value="Genomic_DNA"/>
</dbReference>
<proteinExistence type="predicted"/>
<name>A0A8H4ASY0_GIGMA</name>
<keyword evidence="2" id="KW-1185">Reference proteome</keyword>
<gene>
    <name evidence="1" type="ORF">F8M41_012577</name>
</gene>
<dbReference type="OrthoDB" id="2431696at2759"/>
<evidence type="ECO:0000313" key="1">
    <source>
        <dbReference type="EMBL" id="KAF0529895.1"/>
    </source>
</evidence>
<accession>A0A8H4ASY0</accession>
<reference evidence="1 2" key="1">
    <citation type="journal article" date="2019" name="Environ. Microbiol.">
        <title>At the nexus of three kingdoms: the genome of the mycorrhizal fungus Gigaspora margarita provides insights into plant, endobacterial and fungal interactions.</title>
        <authorList>
            <person name="Venice F."/>
            <person name="Ghignone S."/>
            <person name="Salvioli di Fossalunga A."/>
            <person name="Amselem J."/>
            <person name="Novero M."/>
            <person name="Xianan X."/>
            <person name="Sedzielewska Toro K."/>
            <person name="Morin E."/>
            <person name="Lipzen A."/>
            <person name="Grigoriev I.V."/>
            <person name="Henrissat B."/>
            <person name="Martin F.M."/>
            <person name="Bonfante P."/>
        </authorList>
    </citation>
    <scope>NUCLEOTIDE SEQUENCE [LARGE SCALE GENOMIC DNA]</scope>
    <source>
        <strain evidence="1 2">BEG34</strain>
    </source>
</reference>
<dbReference type="Proteomes" id="UP000439903">
    <property type="component" value="Unassembled WGS sequence"/>
</dbReference>
<organism evidence="1 2">
    <name type="scientific">Gigaspora margarita</name>
    <dbReference type="NCBI Taxonomy" id="4874"/>
    <lineage>
        <taxon>Eukaryota</taxon>
        <taxon>Fungi</taxon>
        <taxon>Fungi incertae sedis</taxon>
        <taxon>Mucoromycota</taxon>
        <taxon>Glomeromycotina</taxon>
        <taxon>Glomeromycetes</taxon>
        <taxon>Diversisporales</taxon>
        <taxon>Gigasporaceae</taxon>
        <taxon>Gigaspora</taxon>
    </lineage>
</organism>
<evidence type="ECO:0000313" key="2">
    <source>
        <dbReference type="Proteomes" id="UP000439903"/>
    </source>
</evidence>
<dbReference type="AlphaFoldDB" id="A0A8H4ASY0"/>
<comment type="caution">
    <text evidence="1">The sequence shown here is derived from an EMBL/GenBank/DDBJ whole genome shotgun (WGS) entry which is preliminary data.</text>
</comment>